<dbReference type="InterPro" id="IPR022742">
    <property type="entry name" value="Hydrolase_4"/>
</dbReference>
<keyword evidence="2" id="KW-0378">Hydrolase</keyword>
<name>E6U1R6_EVAC2</name>
<evidence type="ECO:0000313" key="3">
    <source>
        <dbReference type="Proteomes" id="UP000001401"/>
    </source>
</evidence>
<dbReference type="InterPro" id="IPR029058">
    <property type="entry name" value="AB_hydrolase_fold"/>
</dbReference>
<dbReference type="eggNOG" id="COG2267">
    <property type="taxonomic scope" value="Bacteria"/>
</dbReference>
<organism evidence="2 3">
    <name type="scientific">Evansella cellulosilytica (strain ATCC 21833 / DSM 2522 / FERM P-1141 / JCM 9156 / N-4)</name>
    <name type="common">Bacillus cellulosilyticus</name>
    <dbReference type="NCBI Taxonomy" id="649639"/>
    <lineage>
        <taxon>Bacteria</taxon>
        <taxon>Bacillati</taxon>
        <taxon>Bacillota</taxon>
        <taxon>Bacilli</taxon>
        <taxon>Bacillales</taxon>
        <taxon>Bacillaceae</taxon>
        <taxon>Evansella</taxon>
    </lineage>
</organism>
<dbReference type="EMBL" id="CP002394">
    <property type="protein sequence ID" value="ADU31563.1"/>
    <property type="molecule type" value="Genomic_DNA"/>
</dbReference>
<sequence length="261" mass="30049">MWKWEVEKPKGVFVIVHGAGEYHVRYKWVREQLNKLQYNVIQGDLPGQGTTTGPRGHINSFHDYIQVVKKWLNEATKYDVPIILLGHSMGSLISIHTLMSLQKAALPHAVVLSSPCLGLVNEPDFNKKVAAHILNVVYPSFRFPSGLVPGSGTRDEWMRSRDKHDDKLIKKVSVRWYRELDKAMTNAIENVNEFPDVPLLVTQAGGDLITNKHKAKEWFDRLPISNKYYKEWDHLYHEVLNEPERHKVLAHLIGFVTLQRS</sequence>
<dbReference type="SUPFAM" id="SSF53474">
    <property type="entry name" value="alpha/beta-Hydrolases"/>
    <property type="match status" value="1"/>
</dbReference>
<dbReference type="STRING" id="649639.Bcell_3321"/>
<dbReference type="RefSeq" id="WP_013489894.1">
    <property type="nucleotide sequence ID" value="NC_014829.1"/>
</dbReference>
<dbReference type="GO" id="GO:0016787">
    <property type="term" value="F:hydrolase activity"/>
    <property type="evidence" value="ECO:0007669"/>
    <property type="project" value="UniProtKB-KW"/>
</dbReference>
<gene>
    <name evidence="2" type="ordered locus">Bcell_3321</name>
</gene>
<accession>E6U1R6</accession>
<dbReference type="Gene3D" id="3.40.50.1820">
    <property type="entry name" value="alpha/beta hydrolase"/>
    <property type="match status" value="1"/>
</dbReference>
<dbReference type="ESTHER" id="baccj-e6u1r6">
    <property type="family name" value="Monoglyceridelipase_lysophospholip"/>
</dbReference>
<evidence type="ECO:0000313" key="2">
    <source>
        <dbReference type="EMBL" id="ADU31563.1"/>
    </source>
</evidence>
<feature type="domain" description="Serine aminopeptidase S33" evidence="1">
    <location>
        <begin position="8"/>
        <end position="244"/>
    </location>
</feature>
<dbReference type="HOGENOM" id="CLU_026209_7_2_9"/>
<dbReference type="PANTHER" id="PTHR11614">
    <property type="entry name" value="PHOSPHOLIPASE-RELATED"/>
    <property type="match status" value="1"/>
</dbReference>
<dbReference type="OrthoDB" id="9806902at2"/>
<keyword evidence="3" id="KW-1185">Reference proteome</keyword>
<reference evidence="2 3" key="1">
    <citation type="submission" date="2010-12" db="EMBL/GenBank/DDBJ databases">
        <title>Complete sequence of Bacillus cellulosilyticus DSM 2522.</title>
        <authorList>
            <consortium name="US DOE Joint Genome Institute"/>
            <person name="Lucas S."/>
            <person name="Copeland A."/>
            <person name="Lapidus A."/>
            <person name="Cheng J.-F."/>
            <person name="Bruce D."/>
            <person name="Goodwin L."/>
            <person name="Pitluck S."/>
            <person name="Chertkov O."/>
            <person name="Detter J.C."/>
            <person name="Han C."/>
            <person name="Tapia R."/>
            <person name="Land M."/>
            <person name="Hauser L."/>
            <person name="Jeffries C."/>
            <person name="Kyrpides N."/>
            <person name="Ivanova N."/>
            <person name="Mikhailova N."/>
            <person name="Brumm P."/>
            <person name="Mead D."/>
            <person name="Woyke T."/>
        </authorList>
    </citation>
    <scope>NUCLEOTIDE SEQUENCE [LARGE SCALE GENOMIC DNA]</scope>
    <source>
        <strain evidence="3">ATCC 21833 / DSM 2522 / FERM P-1141 / JCM 9156 / N-4</strain>
    </source>
</reference>
<protein>
    <submittedName>
        <fullName evidence="2">Alpha/beta hydrolase fold protein</fullName>
    </submittedName>
</protein>
<dbReference type="Proteomes" id="UP000001401">
    <property type="component" value="Chromosome"/>
</dbReference>
<dbReference type="Pfam" id="PF12146">
    <property type="entry name" value="Hydrolase_4"/>
    <property type="match status" value="1"/>
</dbReference>
<proteinExistence type="predicted"/>
<dbReference type="KEGG" id="bco:Bcell_3321"/>
<dbReference type="InterPro" id="IPR051044">
    <property type="entry name" value="MAG_DAG_Lipase"/>
</dbReference>
<evidence type="ECO:0000259" key="1">
    <source>
        <dbReference type="Pfam" id="PF12146"/>
    </source>
</evidence>
<dbReference type="AlphaFoldDB" id="E6U1R6"/>